<reference evidence="2" key="2">
    <citation type="submission" date="2019-07" db="EMBL/GenBank/DDBJ databases">
        <authorList>
            <person name="Seetharam A."/>
            <person name="Woodhouse M."/>
            <person name="Cannon E."/>
        </authorList>
    </citation>
    <scope>NUCLEOTIDE SEQUENCE [LARGE SCALE GENOMIC DNA]</scope>
    <source>
        <strain evidence="2">cv. B73</strain>
    </source>
</reference>
<reference evidence="2" key="3">
    <citation type="submission" date="2021-05" db="UniProtKB">
        <authorList>
            <consortium name="EnsemblPlants"/>
        </authorList>
    </citation>
    <scope>IDENTIFICATION</scope>
    <source>
        <strain evidence="2">cv. B73</strain>
    </source>
</reference>
<dbReference type="Gramene" id="Zm00001eb254810_T001">
    <property type="protein sequence ID" value="Zm00001eb254810_P001"/>
    <property type="gene ID" value="Zm00001eb254810"/>
</dbReference>
<dbReference type="EnsemblPlants" id="Zm00001eb254740_T001">
    <property type="protein sequence ID" value="Zm00001eb254740_P001"/>
    <property type="gene ID" value="Zm00001eb254740"/>
</dbReference>
<dbReference type="Proteomes" id="UP000007305">
    <property type="component" value="Chromosome 5"/>
</dbReference>
<dbReference type="AlphaFoldDB" id="A0A804PN84"/>
<dbReference type="Gramene" id="Zm00001eb254670_T001">
    <property type="protein sequence ID" value="Zm00001eb254670_P001"/>
    <property type="gene ID" value="Zm00001eb254670"/>
</dbReference>
<dbReference type="EnsemblPlants" id="Zm00001eb254810_T001">
    <property type="protein sequence ID" value="Zm00001eb254810_P001"/>
    <property type="gene ID" value="Zm00001eb254810"/>
</dbReference>
<evidence type="ECO:0000313" key="3">
    <source>
        <dbReference type="Proteomes" id="UP000007305"/>
    </source>
</evidence>
<dbReference type="EnsemblPlants" id="Zm00001eb254670_T001">
    <property type="protein sequence ID" value="Zm00001eb254670_P001"/>
    <property type="gene ID" value="Zm00001eb254670"/>
</dbReference>
<feature type="compositionally biased region" description="Basic and acidic residues" evidence="1">
    <location>
        <begin position="79"/>
        <end position="88"/>
    </location>
</feature>
<accession>A0A804PN84</accession>
<feature type="compositionally biased region" description="Basic and acidic residues" evidence="1">
    <location>
        <begin position="110"/>
        <end position="121"/>
    </location>
</feature>
<proteinExistence type="predicted"/>
<evidence type="ECO:0000313" key="2">
    <source>
        <dbReference type="EnsemblPlants" id="Zm00001eb254740_P001"/>
    </source>
</evidence>
<organism evidence="2 3">
    <name type="scientific">Zea mays</name>
    <name type="common">Maize</name>
    <dbReference type="NCBI Taxonomy" id="4577"/>
    <lineage>
        <taxon>Eukaryota</taxon>
        <taxon>Viridiplantae</taxon>
        <taxon>Streptophyta</taxon>
        <taxon>Embryophyta</taxon>
        <taxon>Tracheophyta</taxon>
        <taxon>Spermatophyta</taxon>
        <taxon>Magnoliopsida</taxon>
        <taxon>Liliopsida</taxon>
        <taxon>Poales</taxon>
        <taxon>Poaceae</taxon>
        <taxon>PACMAD clade</taxon>
        <taxon>Panicoideae</taxon>
        <taxon>Andropogonodae</taxon>
        <taxon>Andropogoneae</taxon>
        <taxon>Tripsacinae</taxon>
        <taxon>Zea</taxon>
    </lineage>
</organism>
<feature type="compositionally biased region" description="Basic and acidic residues" evidence="1">
    <location>
        <begin position="17"/>
        <end position="29"/>
    </location>
</feature>
<evidence type="ECO:0000256" key="1">
    <source>
        <dbReference type="SAM" id="MobiDB-lite"/>
    </source>
</evidence>
<dbReference type="Gramene" id="Zm00001eb254740_T001">
    <property type="protein sequence ID" value="Zm00001eb254740_P001"/>
    <property type="gene ID" value="Zm00001eb254740"/>
</dbReference>
<protein>
    <submittedName>
        <fullName evidence="2">Uncharacterized protein</fullName>
    </submittedName>
</protein>
<name>A0A804PN84_MAIZE</name>
<keyword evidence="3" id="KW-1185">Reference proteome</keyword>
<sequence length="138" mass="15863">MDMAPRIWNSRCSVDVQARDTRRREQREQKKQRRMRSRAAACSPRRLLPPHRRSTSITRVPGTSPPRPGMEEEEEIRGEEESRGERGLTARGALSRSAPGVRRSPASGVKEPDLRMRRAREGLCPREDAIVRPIQRDE</sequence>
<reference evidence="3" key="1">
    <citation type="journal article" date="2009" name="Science">
        <title>The B73 maize genome: complexity, diversity, and dynamics.</title>
        <authorList>
            <person name="Schnable P.S."/>
            <person name="Ware D."/>
            <person name="Fulton R.S."/>
            <person name="Stein J.C."/>
            <person name="Wei F."/>
            <person name="Pasternak S."/>
            <person name="Liang C."/>
            <person name="Zhang J."/>
            <person name="Fulton L."/>
            <person name="Graves T.A."/>
            <person name="Minx P."/>
            <person name="Reily A.D."/>
            <person name="Courtney L."/>
            <person name="Kruchowski S.S."/>
            <person name="Tomlinson C."/>
            <person name="Strong C."/>
            <person name="Delehaunty K."/>
            <person name="Fronick C."/>
            <person name="Courtney B."/>
            <person name="Rock S.M."/>
            <person name="Belter E."/>
            <person name="Du F."/>
            <person name="Kim K."/>
            <person name="Abbott R.M."/>
            <person name="Cotton M."/>
            <person name="Levy A."/>
            <person name="Marchetto P."/>
            <person name="Ochoa K."/>
            <person name="Jackson S.M."/>
            <person name="Gillam B."/>
            <person name="Chen W."/>
            <person name="Yan L."/>
            <person name="Higginbotham J."/>
            <person name="Cardenas M."/>
            <person name="Waligorski J."/>
            <person name="Applebaum E."/>
            <person name="Phelps L."/>
            <person name="Falcone J."/>
            <person name="Kanchi K."/>
            <person name="Thane T."/>
            <person name="Scimone A."/>
            <person name="Thane N."/>
            <person name="Henke J."/>
            <person name="Wang T."/>
            <person name="Ruppert J."/>
            <person name="Shah N."/>
            <person name="Rotter K."/>
            <person name="Hodges J."/>
            <person name="Ingenthron E."/>
            <person name="Cordes M."/>
            <person name="Kohlberg S."/>
            <person name="Sgro J."/>
            <person name="Delgado B."/>
            <person name="Mead K."/>
            <person name="Chinwalla A."/>
            <person name="Leonard S."/>
            <person name="Crouse K."/>
            <person name="Collura K."/>
            <person name="Kudrna D."/>
            <person name="Currie J."/>
            <person name="He R."/>
            <person name="Angelova A."/>
            <person name="Rajasekar S."/>
            <person name="Mueller T."/>
            <person name="Lomeli R."/>
            <person name="Scara G."/>
            <person name="Ko A."/>
            <person name="Delaney K."/>
            <person name="Wissotski M."/>
            <person name="Lopez G."/>
            <person name="Campos D."/>
            <person name="Braidotti M."/>
            <person name="Ashley E."/>
            <person name="Golser W."/>
            <person name="Kim H."/>
            <person name="Lee S."/>
            <person name="Lin J."/>
            <person name="Dujmic Z."/>
            <person name="Kim W."/>
            <person name="Talag J."/>
            <person name="Zuccolo A."/>
            <person name="Fan C."/>
            <person name="Sebastian A."/>
            <person name="Kramer M."/>
            <person name="Spiegel L."/>
            <person name="Nascimento L."/>
            <person name="Zutavern T."/>
            <person name="Miller B."/>
            <person name="Ambroise C."/>
            <person name="Muller S."/>
            <person name="Spooner W."/>
            <person name="Narechania A."/>
            <person name="Ren L."/>
            <person name="Wei S."/>
            <person name="Kumari S."/>
            <person name="Faga B."/>
            <person name="Levy M.J."/>
            <person name="McMahan L."/>
            <person name="Van Buren P."/>
            <person name="Vaughn M.W."/>
            <person name="Ying K."/>
            <person name="Yeh C.-T."/>
            <person name="Emrich S.J."/>
            <person name="Jia Y."/>
            <person name="Kalyanaraman A."/>
            <person name="Hsia A.-P."/>
            <person name="Barbazuk W.B."/>
            <person name="Baucom R.S."/>
            <person name="Brutnell T.P."/>
            <person name="Carpita N.C."/>
            <person name="Chaparro C."/>
            <person name="Chia J.-M."/>
            <person name="Deragon J.-M."/>
            <person name="Estill J.C."/>
            <person name="Fu Y."/>
            <person name="Jeddeloh J.A."/>
            <person name="Han Y."/>
            <person name="Lee H."/>
            <person name="Li P."/>
            <person name="Lisch D.R."/>
            <person name="Liu S."/>
            <person name="Liu Z."/>
            <person name="Nagel D.H."/>
            <person name="McCann M.C."/>
            <person name="SanMiguel P."/>
            <person name="Myers A.M."/>
            <person name="Nettleton D."/>
            <person name="Nguyen J."/>
            <person name="Penning B.W."/>
            <person name="Ponnala L."/>
            <person name="Schneider K.L."/>
            <person name="Schwartz D.C."/>
            <person name="Sharma A."/>
            <person name="Soderlund C."/>
            <person name="Springer N.M."/>
            <person name="Sun Q."/>
            <person name="Wang H."/>
            <person name="Waterman M."/>
            <person name="Westerman R."/>
            <person name="Wolfgruber T.K."/>
            <person name="Yang L."/>
            <person name="Yu Y."/>
            <person name="Zhang L."/>
            <person name="Zhou S."/>
            <person name="Zhu Q."/>
            <person name="Bennetzen J.L."/>
            <person name="Dawe R.K."/>
            <person name="Jiang J."/>
            <person name="Jiang N."/>
            <person name="Presting G.G."/>
            <person name="Wessler S.R."/>
            <person name="Aluru S."/>
            <person name="Martienssen R.A."/>
            <person name="Clifton S.W."/>
            <person name="McCombie W.R."/>
            <person name="Wing R.A."/>
            <person name="Wilson R.K."/>
        </authorList>
    </citation>
    <scope>NUCLEOTIDE SEQUENCE [LARGE SCALE GENOMIC DNA]</scope>
    <source>
        <strain evidence="3">cv. B73</strain>
    </source>
</reference>
<feature type="region of interest" description="Disordered" evidence="1">
    <location>
        <begin position="1"/>
        <end position="121"/>
    </location>
</feature>